<dbReference type="Gene3D" id="3.30.750.24">
    <property type="entry name" value="STAS domain"/>
    <property type="match status" value="1"/>
</dbReference>
<dbReference type="EMBL" id="PXWG01000065">
    <property type="protein sequence ID" value="PSJ26623.1"/>
    <property type="molecule type" value="Genomic_DNA"/>
</dbReference>
<name>A0A9X7JN55_9ACTN</name>
<dbReference type="InterPro" id="IPR002645">
    <property type="entry name" value="STAS_dom"/>
</dbReference>
<keyword evidence="4" id="KW-1185">Reference proteome</keyword>
<proteinExistence type="predicted"/>
<dbReference type="Pfam" id="PF01740">
    <property type="entry name" value="STAS"/>
    <property type="match status" value="1"/>
</dbReference>
<evidence type="ECO:0000256" key="1">
    <source>
        <dbReference type="SAM" id="MobiDB-lite"/>
    </source>
</evidence>
<evidence type="ECO:0000259" key="2">
    <source>
        <dbReference type="Pfam" id="PF01740"/>
    </source>
</evidence>
<protein>
    <recommendedName>
        <fullName evidence="2">STAS domain-containing protein</fullName>
    </recommendedName>
</protein>
<dbReference type="SUPFAM" id="SSF52091">
    <property type="entry name" value="SpoIIaa-like"/>
    <property type="match status" value="1"/>
</dbReference>
<dbReference type="InterPro" id="IPR036513">
    <property type="entry name" value="STAS_dom_sf"/>
</dbReference>
<accession>A0A9X7JN55</accession>
<evidence type="ECO:0000313" key="3">
    <source>
        <dbReference type="EMBL" id="PSJ26623.1"/>
    </source>
</evidence>
<organism evidence="3 4">
    <name type="scientific">Streptosporangium nondiastaticum</name>
    <dbReference type="NCBI Taxonomy" id="35764"/>
    <lineage>
        <taxon>Bacteria</taxon>
        <taxon>Bacillati</taxon>
        <taxon>Actinomycetota</taxon>
        <taxon>Actinomycetes</taxon>
        <taxon>Streptosporangiales</taxon>
        <taxon>Streptosporangiaceae</taxon>
        <taxon>Streptosporangium</taxon>
    </lineage>
</organism>
<evidence type="ECO:0000313" key="4">
    <source>
        <dbReference type="Proteomes" id="UP000242427"/>
    </source>
</evidence>
<feature type="region of interest" description="Disordered" evidence="1">
    <location>
        <begin position="93"/>
        <end position="113"/>
    </location>
</feature>
<dbReference type="OrthoDB" id="3873054at2"/>
<gene>
    <name evidence="3" type="ORF">B7P34_21785</name>
</gene>
<dbReference type="RefSeq" id="WP_106678947.1">
    <property type="nucleotide sequence ID" value="NZ_PXWG01000065.1"/>
</dbReference>
<dbReference type="AlphaFoldDB" id="A0A9X7JN55"/>
<comment type="caution">
    <text evidence="3">The sequence shown here is derived from an EMBL/GenBank/DDBJ whole genome shotgun (WGS) entry which is preliminary data.</text>
</comment>
<reference evidence="3 4" key="1">
    <citation type="submission" date="2018-03" db="EMBL/GenBank/DDBJ databases">
        <title>Chitinolytic properties of Streptosporangium nondiastaticum TBG75A20.</title>
        <authorList>
            <person name="Gayathri V."/>
            <person name="Shiburaj S."/>
        </authorList>
    </citation>
    <scope>NUCLEOTIDE SEQUENCE [LARGE SCALE GENOMIC DNA]</scope>
    <source>
        <strain evidence="3 4">TBG75A20</strain>
    </source>
</reference>
<feature type="domain" description="STAS" evidence="2">
    <location>
        <begin position="10"/>
        <end position="83"/>
    </location>
</feature>
<dbReference type="Proteomes" id="UP000242427">
    <property type="component" value="Unassembled WGS sequence"/>
</dbReference>
<sequence length="113" mass="11540">MTIEWRYTDYPALGVLSVSGHLSGQAAARFAGAVGRVEARGTGPLILDLAALQGWSVEGQDAIADAAARLAACGRSVELAAIPADGSLVPGAGQPHIPVHPDLDSALATHHMH</sequence>